<proteinExistence type="inferred from homology"/>
<dbReference type="OrthoDB" id="9800167at2"/>
<keyword evidence="7 10" id="KW-0676">Redox-active center</keyword>
<evidence type="ECO:0000256" key="1">
    <source>
        <dbReference type="ARBA" id="ARBA00007532"/>
    </source>
</evidence>
<sequence length="475" mass="52004">MDRTQYDLTIIGGGSAGLTAAQIGHSLGARVLLIDKECLGGDCLFTGCIPSKSLIHVARLVHQARTAVQTGFLIGDSGQIDMERIGRYIQEVIKQVSINEKSYTVGVDVKFGEVTFEAPTVLNLNGQQITTRQTLIATGSRPAIPAIPGLEKINYFTNEAVFDLQRLPASLIIIGGGPIGVELGQALHRLGTRVTILQRAARILPREEIEVSESLINLLRAEGLTIHTNIQMREVKQAGQKKVVIYNQGEHSLEIEADDILIATGRQPDLANLNLEAAGVAYKPHGIQVNDYLQTSTPNILALGDVLGGYYFTHVAAYQAGIAVRNALLPVGKRKVDYRVIPWCTFTDPEVGHIGMTESEARQHYKKVQTINYPWYEIDRAQTENELAGLIKLVMAGRKQEIVGAHLVGAHAGELLGELALAMKQHLPINAIYNTIHPYPTYSTGLQQAAYATYLQSKAATNNRRLIQTILRLKK</sequence>
<dbReference type="Gene3D" id="3.50.50.60">
    <property type="entry name" value="FAD/NAD(P)-binding domain"/>
    <property type="match status" value="2"/>
</dbReference>
<reference evidence="14" key="1">
    <citation type="submission" date="2018-12" db="EMBL/GenBank/DDBJ databases">
        <title>Tengunoibacter tsumagoiensis gen. nov., sp. nov., Dictyobacter kobayashii sp. nov., D. alpinus sp. nov., and D. joshuensis sp. nov. and description of Dictyobacteraceae fam. nov. within the order Ktedonobacterales isolated from Tengu-no-mugimeshi.</title>
        <authorList>
            <person name="Wang C.M."/>
            <person name="Zheng Y."/>
            <person name="Sakai Y."/>
            <person name="Toyoda A."/>
            <person name="Minakuchi Y."/>
            <person name="Abe K."/>
            <person name="Yokota A."/>
            <person name="Yabe S."/>
        </authorList>
    </citation>
    <scope>NUCLEOTIDE SEQUENCE [LARGE SCALE GENOMIC DNA]</scope>
    <source>
        <strain evidence="14">Uno16</strain>
    </source>
</reference>
<dbReference type="GO" id="GO:0050660">
    <property type="term" value="F:flavin adenine dinucleotide binding"/>
    <property type="evidence" value="ECO:0007669"/>
    <property type="project" value="TreeGrafter"/>
</dbReference>
<evidence type="ECO:0000256" key="6">
    <source>
        <dbReference type="ARBA" id="ARBA00023157"/>
    </source>
</evidence>
<evidence type="ECO:0000256" key="3">
    <source>
        <dbReference type="ARBA" id="ARBA00022827"/>
    </source>
</evidence>
<feature type="binding site" evidence="8">
    <location>
        <begin position="175"/>
        <end position="182"/>
    </location>
    <ligand>
        <name>NAD(+)</name>
        <dbReference type="ChEBI" id="CHEBI:57540"/>
    </ligand>
</feature>
<dbReference type="PROSITE" id="PS00837">
    <property type="entry name" value="ALADH_PNT_2"/>
    <property type="match status" value="1"/>
</dbReference>
<evidence type="ECO:0000256" key="2">
    <source>
        <dbReference type="ARBA" id="ARBA00022630"/>
    </source>
</evidence>
<accession>A0A402B087</accession>
<dbReference type="PANTHER" id="PTHR43014:SF4">
    <property type="entry name" value="PYRIDINE NUCLEOTIDE-DISULFIDE OXIDOREDUCTASE RCLA-RELATED"/>
    <property type="match status" value="1"/>
</dbReference>
<comment type="caution">
    <text evidence="13">The sequence shown here is derived from an EMBL/GenBank/DDBJ whole genome shotgun (WGS) entry which is preliminary data.</text>
</comment>
<keyword evidence="14" id="KW-1185">Reference proteome</keyword>
<dbReference type="GO" id="GO:0016668">
    <property type="term" value="F:oxidoreductase activity, acting on a sulfur group of donors, NAD(P) as acceptor"/>
    <property type="evidence" value="ECO:0007669"/>
    <property type="project" value="InterPro"/>
</dbReference>
<feature type="disulfide bond" description="Redox-active" evidence="9">
    <location>
        <begin position="43"/>
        <end position="48"/>
    </location>
</feature>
<name>A0A402B087_9CHLR</name>
<dbReference type="PRINTS" id="PR00411">
    <property type="entry name" value="PNDRDTASEI"/>
</dbReference>
<evidence type="ECO:0000313" key="14">
    <source>
        <dbReference type="Proteomes" id="UP000287171"/>
    </source>
</evidence>
<evidence type="ECO:0000259" key="12">
    <source>
        <dbReference type="Pfam" id="PF07992"/>
    </source>
</evidence>
<feature type="binding site" evidence="8">
    <location>
        <begin position="138"/>
        <end position="140"/>
    </location>
    <ligand>
        <name>FAD</name>
        <dbReference type="ChEBI" id="CHEBI:57692"/>
    </ligand>
</feature>
<evidence type="ECO:0000256" key="5">
    <source>
        <dbReference type="ARBA" id="ARBA00023002"/>
    </source>
</evidence>
<dbReference type="GO" id="GO:0003955">
    <property type="term" value="F:NAD(P)H dehydrogenase (quinone) activity"/>
    <property type="evidence" value="ECO:0007669"/>
    <property type="project" value="TreeGrafter"/>
</dbReference>
<dbReference type="Proteomes" id="UP000287171">
    <property type="component" value="Unassembled WGS sequence"/>
</dbReference>
<keyword evidence="2 10" id="KW-0285">Flavoprotein</keyword>
<comment type="similarity">
    <text evidence="1 10">Belongs to the class-I pyridine nucleotide-disulfide oxidoreductase family.</text>
</comment>
<dbReference type="PRINTS" id="PR00368">
    <property type="entry name" value="FADPNR"/>
</dbReference>
<dbReference type="SUPFAM" id="SSF51905">
    <property type="entry name" value="FAD/NAD(P)-binding domain"/>
    <property type="match status" value="1"/>
</dbReference>
<keyword evidence="4" id="KW-0521">NADP</keyword>
<dbReference type="Pfam" id="PF02852">
    <property type="entry name" value="Pyr_redox_dim"/>
    <property type="match status" value="1"/>
</dbReference>
<feature type="binding site" evidence="8">
    <location>
        <position position="52"/>
    </location>
    <ligand>
        <name>FAD</name>
        <dbReference type="ChEBI" id="CHEBI:57692"/>
    </ligand>
</feature>
<keyword evidence="6" id="KW-1015">Disulfide bond</keyword>
<dbReference type="AlphaFoldDB" id="A0A402B087"/>
<dbReference type="PIRSF" id="PIRSF000350">
    <property type="entry name" value="Mercury_reductase_MerA"/>
    <property type="match status" value="1"/>
</dbReference>
<dbReference type="PANTHER" id="PTHR43014">
    <property type="entry name" value="MERCURIC REDUCTASE"/>
    <property type="match status" value="1"/>
</dbReference>
<evidence type="ECO:0000256" key="8">
    <source>
        <dbReference type="PIRSR" id="PIRSR000350-3"/>
    </source>
</evidence>
<dbReference type="InterPro" id="IPR023753">
    <property type="entry name" value="FAD/NAD-binding_dom"/>
</dbReference>
<keyword evidence="3 8" id="KW-0274">FAD</keyword>
<evidence type="ECO:0000256" key="4">
    <source>
        <dbReference type="ARBA" id="ARBA00022857"/>
    </source>
</evidence>
<evidence type="ECO:0000256" key="7">
    <source>
        <dbReference type="ARBA" id="ARBA00023284"/>
    </source>
</evidence>
<evidence type="ECO:0000256" key="10">
    <source>
        <dbReference type="RuleBase" id="RU003691"/>
    </source>
</evidence>
<dbReference type="InterPro" id="IPR016156">
    <property type="entry name" value="FAD/NAD-linked_Rdtase_dimer_sf"/>
</dbReference>
<dbReference type="FunFam" id="3.30.390.30:FF:000001">
    <property type="entry name" value="Dihydrolipoyl dehydrogenase"/>
    <property type="match status" value="1"/>
</dbReference>
<evidence type="ECO:0000259" key="11">
    <source>
        <dbReference type="Pfam" id="PF02852"/>
    </source>
</evidence>
<dbReference type="InterPro" id="IPR004099">
    <property type="entry name" value="Pyr_nucl-diS_OxRdtase_dimer"/>
</dbReference>
<dbReference type="InterPro" id="IPR008143">
    <property type="entry name" value="Ala_DH/PNT_CS2"/>
</dbReference>
<dbReference type="InterPro" id="IPR001100">
    <property type="entry name" value="Pyr_nuc-diS_OxRdtase"/>
</dbReference>
<dbReference type="PROSITE" id="PS00076">
    <property type="entry name" value="PYRIDINE_REDOX_1"/>
    <property type="match status" value="1"/>
</dbReference>
<protein>
    <submittedName>
        <fullName evidence="13">Mercuric reductase</fullName>
    </submittedName>
</protein>
<evidence type="ECO:0000256" key="9">
    <source>
        <dbReference type="PIRSR" id="PIRSR000350-4"/>
    </source>
</evidence>
<dbReference type="Gene3D" id="3.30.390.30">
    <property type="match status" value="1"/>
</dbReference>
<feature type="domain" description="Pyridine nucleotide-disulphide oxidoreductase dimerisation" evidence="11">
    <location>
        <begin position="341"/>
        <end position="449"/>
    </location>
</feature>
<feature type="binding site" evidence="8">
    <location>
        <position position="305"/>
    </location>
    <ligand>
        <name>NAD(+)</name>
        <dbReference type="ChEBI" id="CHEBI:57540"/>
    </ligand>
</feature>
<gene>
    <name evidence="13" type="ORF">KDA_02480</name>
</gene>
<keyword evidence="8" id="KW-0520">NAD</keyword>
<dbReference type="EMBL" id="BIFT01000001">
    <property type="protein sequence ID" value="GCE24764.1"/>
    <property type="molecule type" value="Genomic_DNA"/>
</dbReference>
<evidence type="ECO:0000313" key="13">
    <source>
        <dbReference type="EMBL" id="GCE24764.1"/>
    </source>
</evidence>
<feature type="domain" description="FAD/NAD(P)-binding" evidence="12">
    <location>
        <begin position="6"/>
        <end position="320"/>
    </location>
</feature>
<dbReference type="InterPro" id="IPR012999">
    <property type="entry name" value="Pyr_OxRdtase_I_AS"/>
</dbReference>
<keyword evidence="5 10" id="KW-0560">Oxidoreductase</keyword>
<dbReference type="SUPFAM" id="SSF55424">
    <property type="entry name" value="FAD/NAD-linked reductases, dimerisation (C-terminal) domain"/>
    <property type="match status" value="1"/>
</dbReference>
<comment type="cofactor">
    <cofactor evidence="8">
        <name>FAD</name>
        <dbReference type="ChEBI" id="CHEBI:57692"/>
    </cofactor>
    <text evidence="8">Binds 1 FAD per subunit.</text>
</comment>
<keyword evidence="8" id="KW-0547">Nucleotide-binding</keyword>
<dbReference type="InterPro" id="IPR036188">
    <property type="entry name" value="FAD/NAD-bd_sf"/>
</dbReference>
<organism evidence="13 14">
    <name type="scientific">Dictyobacter alpinus</name>
    <dbReference type="NCBI Taxonomy" id="2014873"/>
    <lineage>
        <taxon>Bacteria</taxon>
        <taxon>Bacillati</taxon>
        <taxon>Chloroflexota</taxon>
        <taxon>Ktedonobacteria</taxon>
        <taxon>Ktedonobacterales</taxon>
        <taxon>Dictyobacteraceae</taxon>
        <taxon>Dictyobacter</taxon>
    </lineage>
</organism>
<dbReference type="RefSeq" id="WP_126625436.1">
    <property type="nucleotide sequence ID" value="NZ_BIFT01000001.1"/>
</dbReference>
<feature type="binding site" evidence="8">
    <location>
        <position position="265"/>
    </location>
    <ligand>
        <name>NAD(+)</name>
        <dbReference type="ChEBI" id="CHEBI:57540"/>
    </ligand>
</feature>
<dbReference type="Pfam" id="PF07992">
    <property type="entry name" value="Pyr_redox_2"/>
    <property type="match status" value="1"/>
</dbReference>